<organism evidence="5 6">
    <name type="scientific">Hanamia caeni</name>
    <dbReference type="NCBI Taxonomy" id="2294116"/>
    <lineage>
        <taxon>Bacteria</taxon>
        <taxon>Pseudomonadati</taxon>
        <taxon>Bacteroidota</taxon>
        <taxon>Chitinophagia</taxon>
        <taxon>Chitinophagales</taxon>
        <taxon>Chitinophagaceae</taxon>
        <taxon>Hanamia</taxon>
    </lineage>
</organism>
<feature type="transmembrane region" description="Helical" evidence="4">
    <location>
        <begin position="124"/>
        <end position="142"/>
    </location>
</feature>
<sequence>MPETNNSNIDVIKGLTYQEYTNGVQYDKTLQFHFDTSFTAERKFLKGFGKTAFYFFMFGYMYGPLILIPIIAYKDHNWYLLFGILFSYWGTYIAFSKKNGILIIPIILLCWFWFNHGFHLNDYGIFFCLSFIFGHIFCGIAIQTETEFAKLEIMKDPSLFDKLSKEEIIYFLKKNSEEKVSISSEAFMLMAQKKFENRDFENAIADFSKAIELSPHNRLAYISRGIAKGEIKDKDGALDDFQKAIELPPQNGDAYFSRGVFYYQDGNMTNAKSDLQKARDLGSKLAGEYIKDLDLK</sequence>
<dbReference type="Pfam" id="PF13181">
    <property type="entry name" value="TPR_8"/>
    <property type="match status" value="1"/>
</dbReference>
<protein>
    <submittedName>
        <fullName evidence="5">Uncharacterized protein</fullName>
    </submittedName>
</protein>
<evidence type="ECO:0000256" key="3">
    <source>
        <dbReference type="PROSITE-ProRule" id="PRU00339"/>
    </source>
</evidence>
<dbReference type="AlphaFoldDB" id="A0A3M9NEA8"/>
<evidence type="ECO:0000256" key="1">
    <source>
        <dbReference type="ARBA" id="ARBA00022737"/>
    </source>
</evidence>
<evidence type="ECO:0000313" key="5">
    <source>
        <dbReference type="EMBL" id="RNI36132.1"/>
    </source>
</evidence>
<comment type="caution">
    <text evidence="5">The sequence shown here is derived from an EMBL/GenBank/DDBJ whole genome shotgun (WGS) entry which is preliminary data.</text>
</comment>
<keyword evidence="4" id="KW-0812">Transmembrane</keyword>
<dbReference type="RefSeq" id="WP_123120685.1">
    <property type="nucleotide sequence ID" value="NZ_RJJR01000008.1"/>
</dbReference>
<feature type="repeat" description="TPR" evidence="3">
    <location>
        <begin position="218"/>
        <end position="251"/>
    </location>
</feature>
<dbReference type="InterPro" id="IPR050498">
    <property type="entry name" value="Ycf3"/>
</dbReference>
<feature type="transmembrane region" description="Helical" evidence="4">
    <location>
        <begin position="100"/>
        <end position="118"/>
    </location>
</feature>
<feature type="transmembrane region" description="Helical" evidence="4">
    <location>
        <begin position="52"/>
        <end position="72"/>
    </location>
</feature>
<feature type="repeat" description="TPR" evidence="3">
    <location>
        <begin position="184"/>
        <end position="217"/>
    </location>
</feature>
<dbReference type="SUPFAM" id="SSF48452">
    <property type="entry name" value="TPR-like"/>
    <property type="match status" value="1"/>
</dbReference>
<dbReference type="EMBL" id="RJJR01000008">
    <property type="protein sequence ID" value="RNI36132.1"/>
    <property type="molecule type" value="Genomic_DNA"/>
</dbReference>
<gene>
    <name evidence="5" type="ORF">EFY79_10605</name>
</gene>
<dbReference type="PANTHER" id="PTHR44858">
    <property type="entry name" value="TETRATRICOPEPTIDE REPEAT PROTEIN 6"/>
    <property type="match status" value="1"/>
</dbReference>
<keyword evidence="2 3" id="KW-0802">TPR repeat</keyword>
<evidence type="ECO:0000256" key="2">
    <source>
        <dbReference type="ARBA" id="ARBA00022803"/>
    </source>
</evidence>
<name>A0A3M9NEA8_9BACT</name>
<dbReference type="PROSITE" id="PS50005">
    <property type="entry name" value="TPR"/>
    <property type="match status" value="2"/>
</dbReference>
<keyword evidence="6" id="KW-1185">Reference proteome</keyword>
<dbReference type="Pfam" id="PF13432">
    <property type="entry name" value="TPR_16"/>
    <property type="match status" value="1"/>
</dbReference>
<reference evidence="5 6" key="1">
    <citation type="submission" date="2018-11" db="EMBL/GenBank/DDBJ databases">
        <title>Draft genome sequence of Ferruginibacter sp. BO-59.</title>
        <authorList>
            <person name="Im W.T."/>
        </authorList>
    </citation>
    <scope>NUCLEOTIDE SEQUENCE [LARGE SCALE GENOMIC DNA]</scope>
    <source>
        <strain evidence="5 6">BO-59</strain>
    </source>
</reference>
<proteinExistence type="predicted"/>
<dbReference type="Proteomes" id="UP000267223">
    <property type="component" value="Unassembled WGS sequence"/>
</dbReference>
<dbReference type="SMART" id="SM00028">
    <property type="entry name" value="TPR"/>
    <property type="match status" value="3"/>
</dbReference>
<keyword evidence="4" id="KW-1133">Transmembrane helix</keyword>
<dbReference type="InterPro" id="IPR019734">
    <property type="entry name" value="TPR_rpt"/>
</dbReference>
<keyword evidence="4" id="KW-0472">Membrane</keyword>
<feature type="transmembrane region" description="Helical" evidence="4">
    <location>
        <begin position="78"/>
        <end position="95"/>
    </location>
</feature>
<dbReference type="PANTHER" id="PTHR44858:SF1">
    <property type="entry name" value="UDP-N-ACETYLGLUCOSAMINE--PEPTIDE N-ACETYLGLUCOSAMINYLTRANSFERASE SPINDLY-RELATED"/>
    <property type="match status" value="1"/>
</dbReference>
<accession>A0A3M9NEA8</accession>
<evidence type="ECO:0000313" key="6">
    <source>
        <dbReference type="Proteomes" id="UP000267223"/>
    </source>
</evidence>
<dbReference type="Gene3D" id="1.25.40.10">
    <property type="entry name" value="Tetratricopeptide repeat domain"/>
    <property type="match status" value="1"/>
</dbReference>
<dbReference type="GO" id="GO:0046813">
    <property type="term" value="P:receptor-mediated virion attachment to host cell"/>
    <property type="evidence" value="ECO:0007669"/>
    <property type="project" value="TreeGrafter"/>
</dbReference>
<dbReference type="InterPro" id="IPR011990">
    <property type="entry name" value="TPR-like_helical_dom_sf"/>
</dbReference>
<evidence type="ECO:0000256" key="4">
    <source>
        <dbReference type="SAM" id="Phobius"/>
    </source>
</evidence>
<dbReference type="OrthoDB" id="1334785at2"/>
<keyword evidence="1" id="KW-0677">Repeat</keyword>
<dbReference type="GO" id="GO:0009279">
    <property type="term" value="C:cell outer membrane"/>
    <property type="evidence" value="ECO:0007669"/>
    <property type="project" value="TreeGrafter"/>
</dbReference>